<keyword evidence="2" id="KW-1185">Reference proteome</keyword>
<comment type="caution">
    <text evidence="1">The sequence shown here is derived from an EMBL/GenBank/DDBJ whole genome shotgun (WGS) entry which is preliminary data.</text>
</comment>
<proteinExistence type="predicted"/>
<feature type="non-terminal residue" evidence="1">
    <location>
        <position position="1"/>
    </location>
</feature>
<sequence>CCSNPIIGSRQSSSDKFLALLESVFPTQVLSLGLLKLVASDDLESSEICTLLP</sequence>
<accession>A0A392UFF4</accession>
<reference evidence="1 2" key="1">
    <citation type="journal article" date="2018" name="Front. Plant Sci.">
        <title>Red Clover (Trifolium pratense) and Zigzag Clover (T. medium) - A Picture of Genomic Similarities and Differences.</title>
        <authorList>
            <person name="Dluhosova J."/>
            <person name="Istvanek J."/>
            <person name="Nedelnik J."/>
            <person name="Repkova J."/>
        </authorList>
    </citation>
    <scope>NUCLEOTIDE SEQUENCE [LARGE SCALE GENOMIC DNA]</scope>
    <source>
        <strain evidence="2">cv. 10/8</strain>
        <tissue evidence="1">Leaf</tissue>
    </source>
</reference>
<dbReference type="Proteomes" id="UP000265520">
    <property type="component" value="Unassembled WGS sequence"/>
</dbReference>
<dbReference type="AlphaFoldDB" id="A0A392UFF4"/>
<evidence type="ECO:0000313" key="1">
    <source>
        <dbReference type="EMBL" id="MCI71170.1"/>
    </source>
</evidence>
<evidence type="ECO:0000313" key="2">
    <source>
        <dbReference type="Proteomes" id="UP000265520"/>
    </source>
</evidence>
<dbReference type="EMBL" id="LXQA010790893">
    <property type="protein sequence ID" value="MCI71170.1"/>
    <property type="molecule type" value="Genomic_DNA"/>
</dbReference>
<protein>
    <submittedName>
        <fullName evidence="1">Uncharacterized protein</fullName>
    </submittedName>
</protein>
<name>A0A392UFF4_9FABA</name>
<organism evidence="1 2">
    <name type="scientific">Trifolium medium</name>
    <dbReference type="NCBI Taxonomy" id="97028"/>
    <lineage>
        <taxon>Eukaryota</taxon>
        <taxon>Viridiplantae</taxon>
        <taxon>Streptophyta</taxon>
        <taxon>Embryophyta</taxon>
        <taxon>Tracheophyta</taxon>
        <taxon>Spermatophyta</taxon>
        <taxon>Magnoliopsida</taxon>
        <taxon>eudicotyledons</taxon>
        <taxon>Gunneridae</taxon>
        <taxon>Pentapetalae</taxon>
        <taxon>rosids</taxon>
        <taxon>fabids</taxon>
        <taxon>Fabales</taxon>
        <taxon>Fabaceae</taxon>
        <taxon>Papilionoideae</taxon>
        <taxon>50 kb inversion clade</taxon>
        <taxon>NPAAA clade</taxon>
        <taxon>Hologalegina</taxon>
        <taxon>IRL clade</taxon>
        <taxon>Trifolieae</taxon>
        <taxon>Trifolium</taxon>
    </lineage>
</organism>